<feature type="compositionally biased region" description="Acidic residues" evidence="12">
    <location>
        <begin position="568"/>
        <end position="577"/>
    </location>
</feature>
<dbReference type="Gene3D" id="1.20.120.350">
    <property type="entry name" value="Voltage-gated potassium channels. Chain C"/>
    <property type="match status" value="1"/>
</dbReference>
<feature type="domain" description="BTB" evidence="14">
    <location>
        <begin position="151"/>
        <end position="250"/>
    </location>
</feature>
<dbReference type="InterPro" id="IPR003131">
    <property type="entry name" value="T1-type_BTB"/>
</dbReference>
<keyword evidence="6" id="KW-0851">Voltage-gated channel</keyword>
<feature type="transmembrane region" description="Helical" evidence="13">
    <location>
        <begin position="493"/>
        <end position="512"/>
    </location>
</feature>
<keyword evidence="15" id="KW-1185">Reference proteome</keyword>
<evidence type="ECO:0000256" key="10">
    <source>
        <dbReference type="ARBA" id="ARBA00023136"/>
    </source>
</evidence>
<evidence type="ECO:0000256" key="2">
    <source>
        <dbReference type="ARBA" id="ARBA00022448"/>
    </source>
</evidence>
<evidence type="ECO:0000256" key="11">
    <source>
        <dbReference type="ARBA" id="ARBA00023303"/>
    </source>
</evidence>
<keyword evidence="7" id="KW-0630">Potassium</keyword>
<evidence type="ECO:0000256" key="3">
    <source>
        <dbReference type="ARBA" id="ARBA00022538"/>
    </source>
</evidence>
<dbReference type="PANTHER" id="PTHR11537">
    <property type="entry name" value="VOLTAGE-GATED POTASSIUM CHANNEL"/>
    <property type="match status" value="1"/>
</dbReference>
<dbReference type="PRINTS" id="PR01498">
    <property type="entry name" value="SHAWCHANNEL"/>
</dbReference>
<dbReference type="Gene3D" id="1.10.287.70">
    <property type="match status" value="1"/>
</dbReference>
<proteinExistence type="predicted"/>
<feature type="region of interest" description="Disordered" evidence="12">
    <location>
        <begin position="1"/>
        <end position="109"/>
    </location>
</feature>
<accession>A0ABM0KAD8</accession>
<gene>
    <name evidence="16" type="primary">LOC101846940</name>
</gene>
<evidence type="ECO:0000256" key="1">
    <source>
        <dbReference type="ARBA" id="ARBA00004141"/>
    </source>
</evidence>
<dbReference type="RefSeq" id="XP_005112778.2">
    <property type="nucleotide sequence ID" value="XM_005112721.3"/>
</dbReference>
<feature type="transmembrane region" description="Helical" evidence="13">
    <location>
        <begin position="300"/>
        <end position="323"/>
    </location>
</feature>
<dbReference type="SMART" id="SM00225">
    <property type="entry name" value="BTB"/>
    <property type="match status" value="1"/>
</dbReference>
<dbReference type="InterPro" id="IPR011333">
    <property type="entry name" value="SKP1/BTB/POZ_sf"/>
</dbReference>
<dbReference type="Pfam" id="PF02214">
    <property type="entry name" value="BTB_2"/>
    <property type="match status" value="1"/>
</dbReference>
<feature type="compositionally biased region" description="Basic residues" evidence="12">
    <location>
        <begin position="68"/>
        <end position="80"/>
    </location>
</feature>
<dbReference type="GeneID" id="101846940"/>
<dbReference type="Proteomes" id="UP000694888">
    <property type="component" value="Unplaced"/>
</dbReference>
<keyword evidence="2" id="KW-0813">Transport</keyword>
<feature type="transmembrane region" description="Helical" evidence="13">
    <location>
        <begin position="524"/>
        <end position="544"/>
    </location>
</feature>
<keyword evidence="5" id="KW-0631">Potassium channel</keyword>
<evidence type="ECO:0000256" key="13">
    <source>
        <dbReference type="SAM" id="Phobius"/>
    </source>
</evidence>
<dbReference type="PRINTS" id="PR00169">
    <property type="entry name" value="KCHANNEL"/>
</dbReference>
<dbReference type="InterPro" id="IPR000210">
    <property type="entry name" value="BTB/POZ_dom"/>
</dbReference>
<keyword evidence="3" id="KW-0633">Potassium transport</keyword>
<reference evidence="16" key="1">
    <citation type="submission" date="2025-08" db="UniProtKB">
        <authorList>
            <consortium name="RefSeq"/>
        </authorList>
    </citation>
    <scope>IDENTIFICATION</scope>
</reference>
<evidence type="ECO:0000313" key="15">
    <source>
        <dbReference type="Proteomes" id="UP000694888"/>
    </source>
</evidence>
<evidence type="ECO:0000256" key="4">
    <source>
        <dbReference type="ARBA" id="ARBA00022692"/>
    </source>
</evidence>
<evidence type="ECO:0000259" key="14">
    <source>
        <dbReference type="SMART" id="SM00225"/>
    </source>
</evidence>
<dbReference type="InterPro" id="IPR028325">
    <property type="entry name" value="VG_K_chnl"/>
</dbReference>
<evidence type="ECO:0000256" key="12">
    <source>
        <dbReference type="SAM" id="MobiDB-lite"/>
    </source>
</evidence>
<name>A0ABM0KAD8_APLCA</name>
<keyword evidence="8 13" id="KW-1133">Transmembrane helix</keyword>
<dbReference type="InterPro" id="IPR003974">
    <property type="entry name" value="K_chnl_volt-dep_Kv3"/>
</dbReference>
<feature type="transmembrane region" description="Helical" evidence="13">
    <location>
        <begin position="358"/>
        <end position="377"/>
    </location>
</feature>
<dbReference type="SUPFAM" id="SSF81324">
    <property type="entry name" value="Voltage-gated potassium channels"/>
    <property type="match status" value="1"/>
</dbReference>
<keyword evidence="4 13" id="KW-0812">Transmembrane</keyword>
<dbReference type="Gene3D" id="3.30.710.10">
    <property type="entry name" value="Potassium Channel Kv1.1, Chain A"/>
    <property type="match status" value="1"/>
</dbReference>
<protein>
    <submittedName>
        <fullName evidence="16">Potassium voltage-gated channel protein Shaw</fullName>
    </submittedName>
</protein>
<keyword evidence="10 13" id="KW-0472">Membrane</keyword>
<keyword evidence="9" id="KW-0406">Ion transport</keyword>
<evidence type="ECO:0000313" key="16">
    <source>
        <dbReference type="RefSeq" id="XP_005112778.2"/>
    </source>
</evidence>
<evidence type="ECO:0000256" key="7">
    <source>
        <dbReference type="ARBA" id="ARBA00022958"/>
    </source>
</evidence>
<dbReference type="InterPro" id="IPR005821">
    <property type="entry name" value="Ion_trans_dom"/>
</dbReference>
<dbReference type="InterPro" id="IPR027359">
    <property type="entry name" value="Volt_channel_dom_sf"/>
</dbReference>
<sequence>MQSKLTSKLKGMIFSERPVTRSGRTPTKDEAQAELISDGAGPSSDGAAEAEPHKTQNPSLEEGAGSVKKQRNGKKKKSSMKKRESPEKGSLQRQNQLIRGHQKHDSTQQVHVCDYSVGGASNIEPIKHFIDSCNNTPIRNLTSKNSVADDMRVLLNVGGVRHETHVATLRNVPNSRLSRLADMHINSGRGKQEYFFDRHPSVFNSIIDFYRTGELHVPLEVCGAVVKRELDFWQIEELDIKACCWRHYRQYIENQRILGSFNHSLQREQMTVDLVGLRGWKLWQTKLWLILDHPRTSRAALAYGIVSFLFVVASIAGFCLETIPELRPKVSYNISSASCNGETKTIQVVMASNTALNVLDFICTVFFTLELVLRFVVSPEKLRFVRNPMNIIDLLALVPLYVQVIFEQSELQACYINERFVIEIMFILRIFRMFRIFHLVKHYQALKVLVYALMASLQELLMLFIFLLIGMLIFSTMIYYAERNDSARPDSEFNTIPIGFWWAIITMTTVGYGDVTPSTPVGYIVGSACSICGVLLLALTIPVISNNFTLFYEHVRSRSTSPRKKEEVEEEGEEEVAGDGSEASRDHPTDYGALKMHNLSTSSGAAANGFSSTVMNGRAKIKDAQGEAPSIKPKYYVPIAKFSDTSSMTDIIFQEPTDDLIAIKAATPKIHRERLRFKDFDSSPESSPQNL</sequence>
<organism evidence="15 16">
    <name type="scientific">Aplysia californica</name>
    <name type="common">California sea hare</name>
    <dbReference type="NCBI Taxonomy" id="6500"/>
    <lineage>
        <taxon>Eukaryota</taxon>
        <taxon>Metazoa</taxon>
        <taxon>Spiralia</taxon>
        <taxon>Lophotrochozoa</taxon>
        <taxon>Mollusca</taxon>
        <taxon>Gastropoda</taxon>
        <taxon>Heterobranchia</taxon>
        <taxon>Euthyneura</taxon>
        <taxon>Tectipleura</taxon>
        <taxon>Aplysiida</taxon>
        <taxon>Aplysioidea</taxon>
        <taxon>Aplysiidae</taxon>
        <taxon>Aplysia</taxon>
    </lineage>
</organism>
<comment type="subcellular location">
    <subcellularLocation>
        <location evidence="1">Membrane</location>
        <topology evidence="1">Multi-pass membrane protein</topology>
    </subcellularLocation>
</comment>
<dbReference type="PRINTS" id="PR01491">
    <property type="entry name" value="KVCHANNEL"/>
</dbReference>
<dbReference type="InterPro" id="IPR003968">
    <property type="entry name" value="K_chnl_volt-dep_Kv"/>
</dbReference>
<evidence type="ECO:0000256" key="8">
    <source>
        <dbReference type="ARBA" id="ARBA00022989"/>
    </source>
</evidence>
<feature type="transmembrane region" description="Helical" evidence="13">
    <location>
        <begin position="460"/>
        <end position="481"/>
    </location>
</feature>
<dbReference type="SUPFAM" id="SSF54695">
    <property type="entry name" value="POZ domain"/>
    <property type="match status" value="1"/>
</dbReference>
<evidence type="ECO:0000256" key="5">
    <source>
        <dbReference type="ARBA" id="ARBA00022826"/>
    </source>
</evidence>
<evidence type="ECO:0000256" key="9">
    <source>
        <dbReference type="ARBA" id="ARBA00023065"/>
    </source>
</evidence>
<feature type="transmembrane region" description="Helical" evidence="13">
    <location>
        <begin position="420"/>
        <end position="440"/>
    </location>
</feature>
<evidence type="ECO:0000256" key="6">
    <source>
        <dbReference type="ARBA" id="ARBA00022882"/>
    </source>
</evidence>
<keyword evidence="11" id="KW-0407">Ion channel</keyword>
<feature type="region of interest" description="Disordered" evidence="12">
    <location>
        <begin position="560"/>
        <end position="595"/>
    </location>
</feature>
<dbReference type="PANTHER" id="PTHR11537:SF252">
    <property type="entry name" value="POTASSIUM VOLTAGE-GATED CHANNEL PROTEIN SHAW"/>
    <property type="match status" value="1"/>
</dbReference>
<dbReference type="Pfam" id="PF00520">
    <property type="entry name" value="Ion_trans"/>
    <property type="match status" value="1"/>
</dbReference>